<organism evidence="1 2">
    <name type="scientific">Fusarium flagelliforme</name>
    <dbReference type="NCBI Taxonomy" id="2675880"/>
    <lineage>
        <taxon>Eukaryota</taxon>
        <taxon>Fungi</taxon>
        <taxon>Dikarya</taxon>
        <taxon>Ascomycota</taxon>
        <taxon>Pezizomycotina</taxon>
        <taxon>Sordariomycetes</taxon>
        <taxon>Hypocreomycetidae</taxon>
        <taxon>Hypocreales</taxon>
        <taxon>Nectriaceae</taxon>
        <taxon>Fusarium</taxon>
        <taxon>Fusarium incarnatum-equiseti species complex</taxon>
    </lineage>
</organism>
<comment type="caution">
    <text evidence="1">The sequence shown here is derived from an EMBL/GenBank/DDBJ whole genome shotgun (WGS) entry which is preliminary data.</text>
</comment>
<reference evidence="1 2" key="1">
    <citation type="journal article" date="2018" name="PLoS Pathog.">
        <title>Evolution of structural diversity of trichothecenes, a family of toxins produced by plant pathogenic and entomopathogenic fungi.</title>
        <authorList>
            <person name="Proctor R.H."/>
            <person name="McCormick S.P."/>
            <person name="Kim H.S."/>
            <person name="Cardoza R.E."/>
            <person name="Stanley A.M."/>
            <person name="Lindo L."/>
            <person name="Kelly A."/>
            <person name="Brown D.W."/>
            <person name="Lee T."/>
            <person name="Vaughan M.M."/>
            <person name="Alexander N.J."/>
            <person name="Busman M."/>
            <person name="Gutierrez S."/>
        </authorList>
    </citation>
    <scope>NUCLEOTIDE SEQUENCE [LARGE SCALE GENOMIC DNA]</scope>
    <source>
        <strain evidence="1 2">NRRL 13405</strain>
    </source>
</reference>
<evidence type="ECO:0000313" key="2">
    <source>
        <dbReference type="Proteomes" id="UP000265631"/>
    </source>
</evidence>
<keyword evidence="2" id="KW-1185">Reference proteome</keyword>
<dbReference type="AlphaFoldDB" id="A0A395MM36"/>
<dbReference type="EMBL" id="PXXK01000191">
    <property type="protein sequence ID" value="RFN48981.1"/>
    <property type="molecule type" value="Genomic_DNA"/>
</dbReference>
<proteinExistence type="predicted"/>
<gene>
    <name evidence="1" type="ORF">FIE12Z_6829</name>
</gene>
<name>A0A395MM36_9HYPO</name>
<dbReference type="Proteomes" id="UP000265631">
    <property type="component" value="Unassembled WGS sequence"/>
</dbReference>
<protein>
    <submittedName>
        <fullName evidence="1">Uncharacterized protein</fullName>
    </submittedName>
</protein>
<accession>A0A395MM36</accession>
<evidence type="ECO:0000313" key="1">
    <source>
        <dbReference type="EMBL" id="RFN48981.1"/>
    </source>
</evidence>
<sequence length="169" mass="18568">MSYRPDNNDLILEHYNLSLSDRYGNNFDYISRRGGRGHGNYREGSRGIFPDITTNLSACQPSTVRPTLPAAATPASLAEEQQMAPVAKVPKSLACKLLRRAVPANFDVRFSRTGHAISDNSLAVVFLHPTSPTARDMLINKTEAVSHSLGVPRSRVPRWRPSPQLGISS</sequence>